<evidence type="ECO:0000313" key="1">
    <source>
        <dbReference type="EMBL" id="SFI15063.1"/>
    </source>
</evidence>
<accession>A0A1I3FUZ4</accession>
<proteinExistence type="predicted"/>
<reference evidence="1 2" key="1">
    <citation type="submission" date="2016-10" db="EMBL/GenBank/DDBJ databases">
        <authorList>
            <person name="de Groot N.N."/>
        </authorList>
    </citation>
    <scope>NUCLEOTIDE SEQUENCE [LARGE SCALE GENOMIC DNA]</scope>
    <source>
        <strain evidence="1 2">CGMCC 1.11030</strain>
    </source>
</reference>
<dbReference type="STRING" id="1114924.SAMN05216258_104536"/>
<dbReference type="Proteomes" id="UP000199377">
    <property type="component" value="Unassembled WGS sequence"/>
</dbReference>
<dbReference type="RefSeq" id="WP_092859801.1">
    <property type="nucleotide sequence ID" value="NZ_FOQH01000004.1"/>
</dbReference>
<name>A0A1I3FUZ4_9RHOB</name>
<evidence type="ECO:0000313" key="2">
    <source>
        <dbReference type="Proteomes" id="UP000199377"/>
    </source>
</evidence>
<dbReference type="AlphaFoldDB" id="A0A1I3FUZ4"/>
<gene>
    <name evidence="1" type="ORF">SAMN05216258_104536</name>
</gene>
<keyword evidence="2" id="KW-1185">Reference proteome</keyword>
<sequence>MRLNDPYNRIMRAAKAGKGVRLSADEVWDLHLDDAIATRAHFLQEEEEARRRATKDGEGNE</sequence>
<protein>
    <submittedName>
        <fullName evidence="1">Uncharacterized protein</fullName>
    </submittedName>
</protein>
<organism evidence="1 2">
    <name type="scientific">Albimonas pacifica</name>
    <dbReference type="NCBI Taxonomy" id="1114924"/>
    <lineage>
        <taxon>Bacteria</taxon>
        <taxon>Pseudomonadati</taxon>
        <taxon>Pseudomonadota</taxon>
        <taxon>Alphaproteobacteria</taxon>
        <taxon>Rhodobacterales</taxon>
        <taxon>Paracoccaceae</taxon>
        <taxon>Albimonas</taxon>
    </lineage>
</organism>
<dbReference type="EMBL" id="FOQH01000004">
    <property type="protein sequence ID" value="SFI15063.1"/>
    <property type="molecule type" value="Genomic_DNA"/>
</dbReference>